<feature type="transmembrane region" description="Helical" evidence="2">
    <location>
        <begin position="68"/>
        <end position="94"/>
    </location>
</feature>
<keyword evidence="2" id="KW-0472">Membrane</keyword>
<evidence type="ECO:0000256" key="2">
    <source>
        <dbReference type="SAM" id="Phobius"/>
    </source>
</evidence>
<protein>
    <submittedName>
        <fullName evidence="3">Uncharacterized protein</fullName>
    </submittedName>
</protein>
<organism evidence="3 4">
    <name type="scientific">Monilinia vaccinii-corymbosi</name>
    <dbReference type="NCBI Taxonomy" id="61207"/>
    <lineage>
        <taxon>Eukaryota</taxon>
        <taxon>Fungi</taxon>
        <taxon>Dikarya</taxon>
        <taxon>Ascomycota</taxon>
        <taxon>Pezizomycotina</taxon>
        <taxon>Leotiomycetes</taxon>
        <taxon>Helotiales</taxon>
        <taxon>Sclerotiniaceae</taxon>
        <taxon>Monilinia</taxon>
    </lineage>
</organism>
<dbReference type="EMBL" id="CP063406">
    <property type="protein sequence ID" value="QSZ31184.1"/>
    <property type="molecule type" value="Genomic_DNA"/>
</dbReference>
<feature type="compositionally biased region" description="Basic residues" evidence="1">
    <location>
        <begin position="1"/>
        <end position="12"/>
    </location>
</feature>
<evidence type="ECO:0000313" key="3">
    <source>
        <dbReference type="EMBL" id="QSZ31184.1"/>
    </source>
</evidence>
<gene>
    <name evidence="3" type="ORF">DSL72_000747</name>
</gene>
<keyword evidence="4" id="KW-1185">Reference proteome</keyword>
<feature type="compositionally biased region" description="Low complexity" evidence="1">
    <location>
        <begin position="13"/>
        <end position="25"/>
    </location>
</feature>
<reference evidence="3" key="1">
    <citation type="submission" date="2020-10" db="EMBL/GenBank/DDBJ databases">
        <title>Genome Sequence of Monilinia vaccinii-corymbosi Sheds Light on Mummy Berry Disease Infection of Blueberry and Mating Type.</title>
        <authorList>
            <person name="Yow A.G."/>
            <person name="Zhang Y."/>
            <person name="Bansal K."/>
            <person name="Eacker S.M."/>
            <person name="Sullivan S."/>
            <person name="Liachko I."/>
            <person name="Cubeta M.A."/>
            <person name="Rollins J.A."/>
            <person name="Ashrafi H."/>
        </authorList>
    </citation>
    <scope>NUCLEOTIDE SEQUENCE</scope>
    <source>
        <strain evidence="3">RL-1</strain>
    </source>
</reference>
<dbReference type="Proteomes" id="UP000672032">
    <property type="component" value="Chromosome 2"/>
</dbReference>
<evidence type="ECO:0000313" key="4">
    <source>
        <dbReference type="Proteomes" id="UP000672032"/>
    </source>
</evidence>
<sequence length="354" mass="41106">MPPPKTKSKRTFKTTSATRSSAITSDEPPAPFTRPPPKLEPFLKKLSKYHIYIAHIDKYPADFKKKIFLVPMLMNIAIIAGLAWRASIIFPFYMKICFSMMGKYNETTIETHKIPLNDTGYEILRRASIFMIDLLLYIFVWPWPRDFFLGRTGGNPISWRIGVGFREREIIVRRSRRWDRMIGDFLKEDNETGKELMSSNVRRAIEPGWMSQKTGYLMLNKEWDLDWKAMVQATKLVDKKTMSLEDFKTTVFAWHAAYGWMVQTEAPIDPNSKEELGRKKITAFKDELTLMGKENLFFKWIELVQFESSKPDGFGPEQQKATMEKAKIMFEAQGVDFEAFWEKIGGTEGLPGMD</sequence>
<accession>A0A8A3P4V8</accession>
<proteinExistence type="predicted"/>
<dbReference type="OrthoDB" id="5421757at2759"/>
<keyword evidence="2" id="KW-0812">Transmembrane</keyword>
<feature type="region of interest" description="Disordered" evidence="1">
    <location>
        <begin position="1"/>
        <end position="35"/>
    </location>
</feature>
<keyword evidence="2" id="KW-1133">Transmembrane helix</keyword>
<dbReference type="AlphaFoldDB" id="A0A8A3P4V8"/>
<name>A0A8A3P4V8_9HELO</name>
<evidence type="ECO:0000256" key="1">
    <source>
        <dbReference type="SAM" id="MobiDB-lite"/>
    </source>
</evidence>